<evidence type="ECO:0000313" key="7">
    <source>
        <dbReference type="EMBL" id="MCT8989838.1"/>
    </source>
</evidence>
<name>A0A9X2X708_9HYPH</name>
<dbReference type="InterPro" id="IPR019108">
    <property type="entry name" value="Caa3_assmbl_CtaG-rel"/>
</dbReference>
<accession>A0A9X2X708</accession>
<feature type="transmembrane region" description="Helical" evidence="6">
    <location>
        <begin position="92"/>
        <end position="115"/>
    </location>
</feature>
<feature type="transmembrane region" description="Helical" evidence="6">
    <location>
        <begin position="146"/>
        <end position="168"/>
    </location>
</feature>
<dbReference type="Proteomes" id="UP001149009">
    <property type="component" value="Unassembled WGS sequence"/>
</dbReference>
<dbReference type="Pfam" id="PF09678">
    <property type="entry name" value="Caa3_CtaG"/>
    <property type="match status" value="1"/>
</dbReference>
<evidence type="ECO:0000256" key="5">
    <source>
        <dbReference type="ARBA" id="ARBA00023136"/>
    </source>
</evidence>
<evidence type="ECO:0000256" key="2">
    <source>
        <dbReference type="ARBA" id="ARBA00022475"/>
    </source>
</evidence>
<keyword evidence="2" id="KW-1003">Cell membrane</keyword>
<keyword evidence="3 6" id="KW-0812">Transmembrane</keyword>
<dbReference type="GO" id="GO:0005886">
    <property type="term" value="C:plasma membrane"/>
    <property type="evidence" value="ECO:0007669"/>
    <property type="project" value="UniProtKB-SubCell"/>
</dbReference>
<keyword evidence="5 6" id="KW-0472">Membrane</keyword>
<dbReference type="AlphaFoldDB" id="A0A9X2X708"/>
<protein>
    <submittedName>
        <fullName evidence="7">Cytochrome c oxidase assembly protein</fullName>
    </submittedName>
</protein>
<comment type="subcellular location">
    <subcellularLocation>
        <location evidence="1">Cell membrane</location>
        <topology evidence="1">Multi-pass membrane protein</topology>
    </subcellularLocation>
</comment>
<organism evidence="7 8">
    <name type="scientific">Chelativorans petroleitrophicus</name>
    <dbReference type="NCBI Taxonomy" id="2975484"/>
    <lineage>
        <taxon>Bacteria</taxon>
        <taxon>Pseudomonadati</taxon>
        <taxon>Pseudomonadota</taxon>
        <taxon>Alphaproteobacteria</taxon>
        <taxon>Hyphomicrobiales</taxon>
        <taxon>Phyllobacteriaceae</taxon>
        <taxon>Chelativorans</taxon>
    </lineage>
</organism>
<evidence type="ECO:0000256" key="1">
    <source>
        <dbReference type="ARBA" id="ARBA00004651"/>
    </source>
</evidence>
<comment type="caution">
    <text evidence="7">The sequence shown here is derived from an EMBL/GenBank/DDBJ whole genome shotgun (WGS) entry which is preliminary data.</text>
</comment>
<evidence type="ECO:0000313" key="8">
    <source>
        <dbReference type="Proteomes" id="UP001149009"/>
    </source>
</evidence>
<keyword evidence="4 6" id="KW-1133">Transmembrane helix</keyword>
<sequence>MAAHIVVMNIAAPFLVILFRRVAVIAPNPASARWIGPATAVQIALLWGWHLPAPLAFAYTVLGALMLMHVSLFGAALWFWWTVLEEAESARWRALGALLITGKVFCLLGVLLTFAPRALFVRAAELCLGAGTAAGSLLQDQQLAGLLMLVACPLTYVLAGVVIAARWLGDIERRGPSLLPDPSV</sequence>
<proteinExistence type="predicted"/>
<feature type="transmembrane region" description="Helical" evidence="6">
    <location>
        <begin position="56"/>
        <end position="80"/>
    </location>
</feature>
<evidence type="ECO:0000256" key="6">
    <source>
        <dbReference type="SAM" id="Phobius"/>
    </source>
</evidence>
<dbReference type="EMBL" id="JAODNV010000006">
    <property type="protein sequence ID" value="MCT8989838.1"/>
    <property type="molecule type" value="Genomic_DNA"/>
</dbReference>
<evidence type="ECO:0000256" key="4">
    <source>
        <dbReference type="ARBA" id="ARBA00022989"/>
    </source>
</evidence>
<keyword evidence="8" id="KW-1185">Reference proteome</keyword>
<evidence type="ECO:0000256" key="3">
    <source>
        <dbReference type="ARBA" id="ARBA00022692"/>
    </source>
</evidence>
<gene>
    <name evidence="7" type="ORF">NYR54_05960</name>
</gene>
<reference evidence="7" key="1">
    <citation type="submission" date="2022-08" db="EMBL/GenBank/DDBJ databases">
        <title>Chelativorans sichuanense sp. nov., a paraffin oil-degrading bacterium isolated from a mixture of oil-based drill cuttings and paddy soil.</title>
        <authorList>
            <person name="Yu J."/>
            <person name="Liu H."/>
            <person name="Chen Q."/>
        </authorList>
    </citation>
    <scope>NUCLEOTIDE SEQUENCE</scope>
    <source>
        <strain evidence="7">SCAU 2101</strain>
    </source>
</reference>